<sequence length="131" mass="15224">MDEVSANTVVESLKNQLGEQYPWQQTVERLEESNFTTNKQGSIEARVLRNLQPLAKQRSDIDQYFKDPIVTAHKGEFPQMAAATRDYLTIPASEVAVKRLFNTDRELIELRRYALSAEKMRQLMLLRSMYN</sequence>
<reference evidence="2 3" key="1">
    <citation type="journal article" date="2018" name="BMC Genomics">
        <title>Comparative genome analyses reveal sequence features reflecting distinct modes of host-adaptation between dicot and monocot powdery mildew.</title>
        <authorList>
            <person name="Wu Y."/>
            <person name="Ma X."/>
            <person name="Pan Z."/>
            <person name="Kale S.D."/>
            <person name="Song Y."/>
            <person name="King H."/>
            <person name="Zhang Q."/>
            <person name="Presley C."/>
            <person name="Deng X."/>
            <person name="Wei C.I."/>
            <person name="Xiao S."/>
        </authorList>
    </citation>
    <scope>NUCLEOTIDE SEQUENCE [LARGE SCALE GENOMIC DNA]</scope>
    <source>
        <strain evidence="2">UMSG3</strain>
    </source>
</reference>
<evidence type="ECO:0000259" key="1">
    <source>
        <dbReference type="Pfam" id="PF05699"/>
    </source>
</evidence>
<gene>
    <name evidence="2" type="ORF">GcM3_022032</name>
</gene>
<dbReference type="AlphaFoldDB" id="A0A420J7E0"/>
<comment type="caution">
    <text evidence="2">The sequence shown here is derived from an EMBL/GenBank/DDBJ whole genome shotgun (WGS) entry which is preliminary data.</text>
</comment>
<feature type="domain" description="HAT C-terminal dimerisation" evidence="1">
    <location>
        <begin position="59"/>
        <end position="128"/>
    </location>
</feature>
<dbReference type="SUPFAM" id="SSF53098">
    <property type="entry name" value="Ribonuclease H-like"/>
    <property type="match status" value="1"/>
</dbReference>
<protein>
    <recommendedName>
        <fullName evidence="1">HAT C-terminal dimerisation domain-containing protein</fullName>
    </recommendedName>
</protein>
<dbReference type="STRING" id="62708.A0A420J7E0"/>
<dbReference type="EMBL" id="MCBQ01002223">
    <property type="protein sequence ID" value="RKF82701.1"/>
    <property type="molecule type" value="Genomic_DNA"/>
</dbReference>
<accession>A0A420J7E0</accession>
<evidence type="ECO:0000313" key="2">
    <source>
        <dbReference type="EMBL" id="RKF82701.1"/>
    </source>
</evidence>
<dbReference type="InterPro" id="IPR012337">
    <property type="entry name" value="RNaseH-like_sf"/>
</dbReference>
<dbReference type="GO" id="GO:0046983">
    <property type="term" value="F:protein dimerization activity"/>
    <property type="evidence" value="ECO:0007669"/>
    <property type="project" value="InterPro"/>
</dbReference>
<dbReference type="Proteomes" id="UP000283383">
    <property type="component" value="Unassembled WGS sequence"/>
</dbReference>
<proteinExistence type="predicted"/>
<evidence type="ECO:0000313" key="3">
    <source>
        <dbReference type="Proteomes" id="UP000283383"/>
    </source>
</evidence>
<dbReference type="Pfam" id="PF05699">
    <property type="entry name" value="Dimer_Tnp_hAT"/>
    <property type="match status" value="1"/>
</dbReference>
<keyword evidence="3" id="KW-1185">Reference proteome</keyword>
<organism evidence="2 3">
    <name type="scientific">Golovinomyces cichoracearum</name>
    <dbReference type="NCBI Taxonomy" id="62708"/>
    <lineage>
        <taxon>Eukaryota</taxon>
        <taxon>Fungi</taxon>
        <taxon>Dikarya</taxon>
        <taxon>Ascomycota</taxon>
        <taxon>Pezizomycotina</taxon>
        <taxon>Leotiomycetes</taxon>
        <taxon>Erysiphales</taxon>
        <taxon>Erysiphaceae</taxon>
        <taxon>Golovinomyces</taxon>
    </lineage>
</organism>
<dbReference type="InterPro" id="IPR008906">
    <property type="entry name" value="HATC_C_dom"/>
</dbReference>
<name>A0A420J7E0_9PEZI</name>